<dbReference type="GO" id="GO:0005524">
    <property type="term" value="F:ATP binding"/>
    <property type="evidence" value="ECO:0007669"/>
    <property type="project" value="UniProtKB-UniRule"/>
</dbReference>
<dbReference type="Gene3D" id="1.10.510.10">
    <property type="entry name" value="Transferase(Phosphotransferase) domain 1"/>
    <property type="match status" value="1"/>
</dbReference>
<feature type="compositionally biased region" description="Basic and acidic residues" evidence="2">
    <location>
        <begin position="329"/>
        <end position="345"/>
    </location>
</feature>
<dbReference type="InterPro" id="IPR017441">
    <property type="entry name" value="Protein_kinase_ATP_BS"/>
</dbReference>
<dbReference type="InterPro" id="IPR011009">
    <property type="entry name" value="Kinase-like_dom_sf"/>
</dbReference>
<gene>
    <name evidence="5" type="ORF">IAD42_02400</name>
</gene>
<keyword evidence="5" id="KW-0418">Kinase</keyword>
<keyword evidence="5" id="KW-0808">Transferase</keyword>
<protein>
    <submittedName>
        <fullName evidence="5">Protein kinase</fullName>
    </submittedName>
</protein>
<dbReference type="PANTHER" id="PTHR44167">
    <property type="entry name" value="OVARIAN-SPECIFIC SERINE/THREONINE-PROTEIN KINASE LOK-RELATED"/>
    <property type="match status" value="1"/>
</dbReference>
<evidence type="ECO:0000313" key="6">
    <source>
        <dbReference type="Proteomes" id="UP000886876"/>
    </source>
</evidence>
<feature type="binding site" evidence="1">
    <location>
        <position position="75"/>
    </location>
    <ligand>
        <name>ATP</name>
        <dbReference type="ChEBI" id="CHEBI:30616"/>
    </ligand>
</feature>
<dbReference type="PANTHER" id="PTHR44167:SF24">
    <property type="entry name" value="SERINE_THREONINE-PROTEIN KINASE CHK2"/>
    <property type="match status" value="1"/>
</dbReference>
<keyword evidence="3" id="KW-1133">Transmembrane helix</keyword>
<organism evidence="5 6">
    <name type="scientific">Candidatus Scatomorpha pullistercoris</name>
    <dbReference type="NCBI Taxonomy" id="2840929"/>
    <lineage>
        <taxon>Bacteria</taxon>
        <taxon>Bacillati</taxon>
        <taxon>Bacillota</taxon>
        <taxon>Clostridia</taxon>
        <taxon>Eubacteriales</taxon>
        <taxon>Candidatus Scatomorpha</taxon>
    </lineage>
</organism>
<evidence type="ECO:0000259" key="4">
    <source>
        <dbReference type="PROSITE" id="PS50011"/>
    </source>
</evidence>
<evidence type="ECO:0000256" key="2">
    <source>
        <dbReference type="SAM" id="MobiDB-lite"/>
    </source>
</evidence>
<keyword evidence="3" id="KW-0472">Membrane</keyword>
<evidence type="ECO:0000256" key="3">
    <source>
        <dbReference type="SAM" id="Phobius"/>
    </source>
</evidence>
<dbReference type="AlphaFoldDB" id="A0A9D1K7P9"/>
<dbReference type="InterPro" id="IPR008266">
    <property type="entry name" value="Tyr_kinase_AS"/>
</dbReference>
<reference evidence="5" key="2">
    <citation type="journal article" date="2021" name="PeerJ">
        <title>Extensive microbial diversity within the chicken gut microbiome revealed by metagenomics and culture.</title>
        <authorList>
            <person name="Gilroy R."/>
            <person name="Ravi A."/>
            <person name="Getino M."/>
            <person name="Pursley I."/>
            <person name="Horton D.L."/>
            <person name="Alikhan N.F."/>
            <person name="Baker D."/>
            <person name="Gharbi K."/>
            <person name="Hall N."/>
            <person name="Watson M."/>
            <person name="Adriaenssens E.M."/>
            <person name="Foster-Nyarko E."/>
            <person name="Jarju S."/>
            <person name="Secka A."/>
            <person name="Antonio M."/>
            <person name="Oren A."/>
            <person name="Chaudhuri R.R."/>
            <person name="La Ragione R."/>
            <person name="Hildebrand F."/>
            <person name="Pallen M.J."/>
        </authorList>
    </citation>
    <scope>NUCLEOTIDE SEQUENCE</scope>
    <source>
        <strain evidence="5">ChiHecec3B27-6122</strain>
    </source>
</reference>
<feature type="region of interest" description="Disordered" evidence="2">
    <location>
        <begin position="317"/>
        <end position="351"/>
    </location>
</feature>
<name>A0A9D1K7P9_9FIRM</name>
<reference evidence="5" key="1">
    <citation type="submission" date="2020-10" db="EMBL/GenBank/DDBJ databases">
        <authorList>
            <person name="Gilroy R."/>
        </authorList>
    </citation>
    <scope>NUCLEOTIDE SEQUENCE</scope>
    <source>
        <strain evidence="5">ChiHecec3B27-6122</strain>
    </source>
</reference>
<dbReference type="Proteomes" id="UP000886876">
    <property type="component" value="Unassembled WGS sequence"/>
</dbReference>
<dbReference type="PROSITE" id="PS00107">
    <property type="entry name" value="PROTEIN_KINASE_ATP"/>
    <property type="match status" value="1"/>
</dbReference>
<keyword evidence="1" id="KW-0547">Nucleotide-binding</keyword>
<dbReference type="PROSITE" id="PS50011">
    <property type="entry name" value="PROTEIN_KINASE_DOM"/>
    <property type="match status" value="1"/>
</dbReference>
<sequence length="1098" mass="116683">METSYCPYCMTPVPGDGACPVCGLTSGNYTPLPHHIPPGTVLMDRYLVGRVLGEGGFGITYIGCDLRLELKVAIKEYFPTNWVSRHSETSLSVNCYAGAGSSYEKGKSRFLYEARTMAKMDKQPEIVSVRDFFEANGTVYIVMEYVDGTTFKELVAQRGGRIPAGELLPMIEPLFSALSAVHAAGLIHRDISPDNLMLEHGSVRLLDFGCARESTEGSETMTITLKHGYAPIEQYQHKGQGAWTDVYGLSATIYYCLTGKTPPQALDRLMDDEIILPRRLGVDLTEKQERALLRGMGIKQHHRFRTVEELHAALYEGVDDPEQPARGGRMKDNSDTPTEIPERAGTDASQRAGVRRRTVLGVVMSLIAVAGILGLIFLPRGGEEKPVTSGAGSITADISEEWAGPERDELFANARSAADEETLAALLADDSVEAVSLSGDFHAGRPYTINKPLLVPEETSAVFTCAVELTEGGVIWASGRVDGSVVVNGGTLVADEGGEVYGSLVLLSSGLVQQGGSVSEDIYALPIEELFAGAVSVSSEDDLRSACENSGVSAIRIEGDIAISESITSNVPVLVTEGARLAPQTDGLEFCVNGAPLVNDGTVECSLWFGGEYPVLLNRGKLSPADGIWIERLDSSNSVFINLGSAELSAYNAMWCRLLNFGSITASGSADEPGALGFGSGDFSNYGSVSVGENCVLVSGGFIDNHGELTIGGAFENYGAVSSVFGSIELLSGGSVENRGLIDMYDVSTLTVNEGARLNTLEGVLLYRSNCSQISGEIDGRVWEVSFELIDDVPMHSVSTEAELLDALADDSIRSIMINGELTLTQPLTVTKPVYIIYDSSIVIPEGETVTVDGSIFVVNGRLTCDAIDVANGGMLEVIGEWKAHGDGAALKLTGGSWAYSRMCAMSVSELTLSENSMAVYASAEMTILRDIELSGGSFLVLRGETLASDSLNAEISDSTLIQLCSAELGGSSSVVLSRTSLYSQSGQLQLLNGGSVNIQSGARYVSFGGRLVLEPGSMLRNGGSFSALGFSDACRPAVNGSLENRSSMFLTLPMEISGTFTNKGRIYSSIVPAEGSFSISDGAVVEGIDNIEPWPEG</sequence>
<dbReference type="GO" id="GO:0004672">
    <property type="term" value="F:protein kinase activity"/>
    <property type="evidence" value="ECO:0007669"/>
    <property type="project" value="InterPro"/>
</dbReference>
<keyword evidence="3" id="KW-0812">Transmembrane</keyword>
<dbReference type="EMBL" id="DVJS01000053">
    <property type="protein sequence ID" value="HIS96805.1"/>
    <property type="molecule type" value="Genomic_DNA"/>
</dbReference>
<dbReference type="Gene3D" id="3.30.200.20">
    <property type="entry name" value="Phosphorylase Kinase, domain 1"/>
    <property type="match status" value="1"/>
</dbReference>
<comment type="caution">
    <text evidence="5">The sequence shown here is derived from an EMBL/GenBank/DDBJ whole genome shotgun (WGS) entry which is preliminary data.</text>
</comment>
<accession>A0A9D1K7P9</accession>
<evidence type="ECO:0000256" key="1">
    <source>
        <dbReference type="PROSITE-ProRule" id="PRU10141"/>
    </source>
</evidence>
<proteinExistence type="predicted"/>
<feature type="domain" description="Protein kinase" evidence="4">
    <location>
        <begin position="46"/>
        <end position="314"/>
    </location>
</feature>
<dbReference type="InterPro" id="IPR000719">
    <property type="entry name" value="Prot_kinase_dom"/>
</dbReference>
<dbReference type="Pfam" id="PF00069">
    <property type="entry name" value="Pkinase"/>
    <property type="match status" value="1"/>
</dbReference>
<keyword evidence="1" id="KW-0067">ATP-binding</keyword>
<dbReference type="PROSITE" id="PS00109">
    <property type="entry name" value="PROTEIN_KINASE_TYR"/>
    <property type="match status" value="1"/>
</dbReference>
<dbReference type="SUPFAM" id="SSF56112">
    <property type="entry name" value="Protein kinase-like (PK-like)"/>
    <property type="match status" value="1"/>
</dbReference>
<evidence type="ECO:0000313" key="5">
    <source>
        <dbReference type="EMBL" id="HIS96805.1"/>
    </source>
</evidence>
<feature type="transmembrane region" description="Helical" evidence="3">
    <location>
        <begin position="359"/>
        <end position="378"/>
    </location>
</feature>
<dbReference type="CDD" id="cd14014">
    <property type="entry name" value="STKc_PknB_like"/>
    <property type="match status" value="1"/>
</dbReference>